<evidence type="ECO:0000313" key="1">
    <source>
        <dbReference type="EMBL" id="ROO84670.1"/>
    </source>
</evidence>
<dbReference type="EMBL" id="RJKE01000001">
    <property type="protein sequence ID" value="ROO84670.1"/>
    <property type="molecule type" value="Genomic_DNA"/>
</dbReference>
<name>A0A3N1CTN6_9ACTN</name>
<dbReference type="OrthoDB" id="3427879at2"/>
<dbReference type="Proteomes" id="UP000272400">
    <property type="component" value="Unassembled WGS sequence"/>
</dbReference>
<comment type="caution">
    <text evidence="1">The sequence shown here is derived from an EMBL/GenBank/DDBJ whole genome shotgun (WGS) entry which is preliminary data.</text>
</comment>
<accession>A0A3N1CTN6</accession>
<gene>
    <name evidence="1" type="ORF">EDD29_2197</name>
</gene>
<evidence type="ECO:0008006" key="3">
    <source>
        <dbReference type="Google" id="ProtNLM"/>
    </source>
</evidence>
<proteinExistence type="predicted"/>
<organism evidence="1 2">
    <name type="scientific">Actinocorallia herbida</name>
    <dbReference type="NCBI Taxonomy" id="58109"/>
    <lineage>
        <taxon>Bacteria</taxon>
        <taxon>Bacillati</taxon>
        <taxon>Actinomycetota</taxon>
        <taxon>Actinomycetes</taxon>
        <taxon>Streptosporangiales</taxon>
        <taxon>Thermomonosporaceae</taxon>
        <taxon>Actinocorallia</taxon>
    </lineage>
</organism>
<protein>
    <recommendedName>
        <fullName evidence="3">Roadblock/LAMTOR2 domain-containing protein</fullName>
    </recommendedName>
</protein>
<sequence>MPAIEDCLTSVMAIPGARSAGLLDFATGLAIASVGLARDAAEQAAGASELVRAVVTSPVFTSAGTGDEIDEITVSGTAGHHLLALVTTATDARLCLHLALDAERGNIALARHRMRDALRDLAVG</sequence>
<dbReference type="AlphaFoldDB" id="A0A3N1CTN6"/>
<keyword evidence="2" id="KW-1185">Reference proteome</keyword>
<evidence type="ECO:0000313" key="2">
    <source>
        <dbReference type="Proteomes" id="UP000272400"/>
    </source>
</evidence>
<reference evidence="1 2" key="1">
    <citation type="submission" date="2018-11" db="EMBL/GenBank/DDBJ databases">
        <title>Sequencing the genomes of 1000 actinobacteria strains.</title>
        <authorList>
            <person name="Klenk H.-P."/>
        </authorList>
    </citation>
    <scope>NUCLEOTIDE SEQUENCE [LARGE SCALE GENOMIC DNA]</scope>
    <source>
        <strain evidence="1 2">DSM 44254</strain>
    </source>
</reference>